<keyword evidence="1" id="KW-0472">Membrane</keyword>
<keyword evidence="1" id="KW-1133">Transmembrane helix</keyword>
<evidence type="ECO:0000256" key="1">
    <source>
        <dbReference type="SAM" id="Phobius"/>
    </source>
</evidence>
<dbReference type="EMBL" id="PGTD01000017">
    <property type="protein sequence ID" value="PJE27582.1"/>
    <property type="molecule type" value="Genomic_DNA"/>
</dbReference>
<reference evidence="2 3" key="1">
    <citation type="journal article" date="2018" name="Int. J. Syst. Evol. Microbiol.">
        <title>Pseudooceanicola lipolyticus sp. nov., a marine alphaproteobacterium, reclassification of Oceanicola flagellatus as Pseudooceanicola flagellatus comb. nov. and emended description of the genus Pseudooceanicola.</title>
        <authorList>
            <person name="Huang M.-M."/>
            <person name="Guo L.-L."/>
            <person name="Wu Y.-H."/>
            <person name="Lai Q.-L."/>
            <person name="Shao Z.-Z."/>
            <person name="Wang C.-S."/>
            <person name="Wu M."/>
            <person name="Xu X.-W."/>
        </authorList>
    </citation>
    <scope>NUCLEOTIDE SEQUENCE [LARGE SCALE GENOMIC DNA]</scope>
    <source>
        <strain evidence="2 3">Ar-45</strain>
    </source>
</reference>
<evidence type="ECO:0008006" key="4">
    <source>
        <dbReference type="Google" id="ProtNLM"/>
    </source>
</evidence>
<evidence type="ECO:0000313" key="3">
    <source>
        <dbReference type="Proteomes" id="UP000231702"/>
    </source>
</evidence>
<feature type="transmembrane region" description="Helical" evidence="1">
    <location>
        <begin position="183"/>
        <end position="208"/>
    </location>
</feature>
<comment type="caution">
    <text evidence="2">The sequence shown here is derived from an EMBL/GenBank/DDBJ whole genome shotgun (WGS) entry which is preliminary data.</text>
</comment>
<feature type="transmembrane region" description="Helical" evidence="1">
    <location>
        <begin position="220"/>
        <end position="244"/>
    </location>
</feature>
<dbReference type="RefSeq" id="WP_100128045.1">
    <property type="nucleotide sequence ID" value="NZ_OBEA01000001.1"/>
</dbReference>
<feature type="transmembrane region" description="Helical" evidence="1">
    <location>
        <begin position="12"/>
        <end position="40"/>
    </location>
</feature>
<gene>
    <name evidence="2" type="ORF">CVM39_13425</name>
</gene>
<sequence>MAWTIMKTTCRLMLSNLTVALHLFWVPIVIACLLVCQQTYLRELIRSGAREAVSTEHTMAALLLIVLGILLFMRAAVAWHRWLMLGERNRWLWPRYPENEAAKYFARALLLLLLSLCVFVAVSFVMWLAFILLTLIFGQTFLASLLLLIPSFFLLFLFLIYMVRVNVSLIAVALGKNVPLQEVISRLSSANGVIFLTCLPLLLLMTRITTTSDQAPAEPVVLGVAALPLPAQLVIGVLACLYWLTLLTTLYARYVEGRAL</sequence>
<accession>A0ABX4ML46</accession>
<evidence type="ECO:0000313" key="2">
    <source>
        <dbReference type="EMBL" id="PJE27582.1"/>
    </source>
</evidence>
<dbReference type="Proteomes" id="UP000231702">
    <property type="component" value="Unassembled WGS sequence"/>
</dbReference>
<feature type="transmembrane region" description="Helical" evidence="1">
    <location>
        <begin position="104"/>
        <end position="137"/>
    </location>
</feature>
<proteinExistence type="predicted"/>
<organism evidence="2 3">
    <name type="scientific">Pseudooceanicola antarcticus</name>
    <dbReference type="NCBI Taxonomy" id="1247613"/>
    <lineage>
        <taxon>Bacteria</taxon>
        <taxon>Pseudomonadati</taxon>
        <taxon>Pseudomonadota</taxon>
        <taxon>Alphaproteobacteria</taxon>
        <taxon>Rhodobacterales</taxon>
        <taxon>Paracoccaceae</taxon>
        <taxon>Pseudooceanicola</taxon>
    </lineage>
</organism>
<feature type="transmembrane region" description="Helical" evidence="1">
    <location>
        <begin position="143"/>
        <end position="163"/>
    </location>
</feature>
<protein>
    <recommendedName>
        <fullName evidence="4">ABC-2 family transporter protein</fullName>
    </recommendedName>
</protein>
<name>A0ABX4ML46_9RHOB</name>
<dbReference type="PROSITE" id="PS51257">
    <property type="entry name" value="PROKAR_LIPOPROTEIN"/>
    <property type="match status" value="1"/>
</dbReference>
<keyword evidence="3" id="KW-1185">Reference proteome</keyword>
<keyword evidence="1" id="KW-0812">Transmembrane</keyword>
<feature type="transmembrane region" description="Helical" evidence="1">
    <location>
        <begin position="60"/>
        <end position="83"/>
    </location>
</feature>